<dbReference type="AlphaFoldDB" id="A0A1R3XS44"/>
<dbReference type="EMBL" id="FTPP01000004">
    <property type="protein sequence ID" value="SIT94691.1"/>
    <property type="molecule type" value="Genomic_DNA"/>
</dbReference>
<dbReference type="GO" id="GO:0004177">
    <property type="term" value="F:aminopeptidase activity"/>
    <property type="evidence" value="ECO:0007669"/>
    <property type="project" value="UniProtKB-KW"/>
</dbReference>
<keyword evidence="3" id="KW-0031">Aminopeptidase</keyword>
<proteinExistence type="predicted"/>
<dbReference type="GO" id="GO:0046872">
    <property type="term" value="F:metal ion binding"/>
    <property type="evidence" value="ECO:0007669"/>
    <property type="project" value="UniProtKB-KW"/>
</dbReference>
<keyword evidence="1" id="KW-0479">Metal-binding</keyword>
<dbReference type="OrthoDB" id="867380at2"/>
<evidence type="ECO:0000256" key="1">
    <source>
        <dbReference type="ARBA" id="ARBA00022723"/>
    </source>
</evidence>
<dbReference type="Gene3D" id="3.40.630.10">
    <property type="entry name" value="Zn peptidases"/>
    <property type="match status" value="2"/>
</dbReference>
<evidence type="ECO:0000313" key="3">
    <source>
        <dbReference type="EMBL" id="SIT94691.1"/>
    </source>
</evidence>
<keyword evidence="3" id="KW-0645">Protease</keyword>
<dbReference type="Proteomes" id="UP000187181">
    <property type="component" value="Unassembled WGS sequence"/>
</dbReference>
<gene>
    <name evidence="3" type="ORF">SAMN05444128_3718</name>
</gene>
<dbReference type="STRING" id="1317125.SAMN05444128_3718"/>
<organism evidence="3 4">
    <name type="scientific">Pontibacter indicus</name>
    <dbReference type="NCBI Taxonomy" id="1317125"/>
    <lineage>
        <taxon>Bacteria</taxon>
        <taxon>Pseudomonadati</taxon>
        <taxon>Bacteroidota</taxon>
        <taxon>Cytophagia</taxon>
        <taxon>Cytophagales</taxon>
        <taxon>Hymenobacteraceae</taxon>
        <taxon>Pontibacter</taxon>
    </lineage>
</organism>
<keyword evidence="2" id="KW-0378">Hydrolase</keyword>
<protein>
    <submittedName>
        <fullName evidence="3">Putative aminopeptidase FrvX</fullName>
    </submittedName>
</protein>
<name>A0A1R3XS44_9BACT</name>
<keyword evidence="4" id="KW-1185">Reference proteome</keyword>
<dbReference type="Pfam" id="PF05343">
    <property type="entry name" value="Peptidase_M42"/>
    <property type="match status" value="1"/>
</dbReference>
<evidence type="ECO:0000256" key="2">
    <source>
        <dbReference type="ARBA" id="ARBA00022801"/>
    </source>
</evidence>
<evidence type="ECO:0000313" key="4">
    <source>
        <dbReference type="Proteomes" id="UP000187181"/>
    </source>
</evidence>
<accession>A0A1R3XS44</accession>
<dbReference type="InterPro" id="IPR051464">
    <property type="entry name" value="Peptidase_M42_aminopept"/>
</dbReference>
<reference evidence="4" key="1">
    <citation type="submission" date="2017-01" db="EMBL/GenBank/DDBJ databases">
        <authorList>
            <person name="Varghese N."/>
            <person name="Submissions S."/>
        </authorList>
    </citation>
    <scope>NUCLEOTIDE SEQUENCE [LARGE SCALE GENOMIC DNA]</scope>
    <source>
        <strain evidence="4">LP100</strain>
    </source>
</reference>
<sequence>MKLLKQLCSIHAPSGNEKKLTDFLLNYIEEQKVQWKQQPVVVYGEGFQDCILLIFGKPRTAIFAHIDSIGFTVRYGRQLVRIGGPDLETGYTLVGEDSQGKIECTLKFDEEEHEISYSYEREIERGTELVFKCDLRETEETVQSCYLDNRLGVWSALKVAETLENGIIAFSSWEEHGGGSVAYLSKYISERYGVHQALISDITWVTEGVRPGEGVVISMRDSLIPRRSYVERIIGIAKASGIPYQLEVEGAGGSDAKELQHGPYPWDWCFVGAPEDNVHSPNEIVHKKDIESMVALYRELMEKL</sequence>
<dbReference type="SUPFAM" id="SSF53187">
    <property type="entry name" value="Zn-dependent exopeptidases"/>
    <property type="match status" value="1"/>
</dbReference>
<dbReference type="InterPro" id="IPR008007">
    <property type="entry name" value="Peptidase_M42"/>
</dbReference>
<dbReference type="PANTHER" id="PTHR32481">
    <property type="entry name" value="AMINOPEPTIDASE"/>
    <property type="match status" value="1"/>
</dbReference>
<dbReference type="PANTHER" id="PTHR32481:SF0">
    <property type="entry name" value="AMINOPEPTIDASE YPDE-RELATED"/>
    <property type="match status" value="1"/>
</dbReference>
<dbReference type="RefSeq" id="WP_076671946.1">
    <property type="nucleotide sequence ID" value="NZ_FTPP01000004.1"/>
</dbReference>